<accession>A0A1S3TDJ8</accession>
<evidence type="ECO:0000256" key="1">
    <source>
        <dbReference type="SAM" id="MobiDB-lite"/>
    </source>
</evidence>
<organism evidence="2 3">
    <name type="scientific">Vigna radiata var. radiata</name>
    <name type="common">Mung bean</name>
    <name type="synonym">Phaseolus aureus</name>
    <dbReference type="NCBI Taxonomy" id="3916"/>
    <lineage>
        <taxon>Eukaryota</taxon>
        <taxon>Viridiplantae</taxon>
        <taxon>Streptophyta</taxon>
        <taxon>Embryophyta</taxon>
        <taxon>Tracheophyta</taxon>
        <taxon>Spermatophyta</taxon>
        <taxon>Magnoliopsida</taxon>
        <taxon>eudicotyledons</taxon>
        <taxon>Gunneridae</taxon>
        <taxon>Pentapetalae</taxon>
        <taxon>rosids</taxon>
        <taxon>fabids</taxon>
        <taxon>Fabales</taxon>
        <taxon>Fabaceae</taxon>
        <taxon>Papilionoideae</taxon>
        <taxon>50 kb inversion clade</taxon>
        <taxon>NPAAA clade</taxon>
        <taxon>indigoferoid/millettioid clade</taxon>
        <taxon>Phaseoleae</taxon>
        <taxon>Vigna</taxon>
    </lineage>
</organism>
<dbReference type="SMR" id="A0A1S3TDJ8"/>
<dbReference type="PANTHER" id="PTHR16219:SF1">
    <property type="entry name" value="HAUS AUGMIN-LIKE COMPLEX SUBUNIT 4"/>
    <property type="match status" value="1"/>
</dbReference>
<dbReference type="GO" id="GO:0051011">
    <property type="term" value="F:microtubule minus-end binding"/>
    <property type="evidence" value="ECO:0007669"/>
    <property type="project" value="TreeGrafter"/>
</dbReference>
<sequence>MVKGLHGQNLPADVAQVVDQLERHCFAPDGSLISKPLFNDLQLAREEMCRERLRYLEAMAIYSEAIAMVEEYQQAISVSNLGGIRDTGNLYPQLGLRNTPQVYQTLEHQMVVAEAAQRLRLPLISKDGEVHDEDIEKLSVVSRSSLDSTVSGANSSNYNTPNSSVSGTNSALVASDPVEPGVGGVPNRFLGITPAYLWQTQRQKTPLSVDMTEYRLSVSREVDARLKMKCEKLSDAFVLDDNDSSSSASQSSSSRLPERVKLLIEEIEREETALRDDLYSADRKFAEYYNVLEQILAVLIKLVKDLKLEHQHKYDDLQKTWLCKRCETMSAKLRVLEHVLLLETYTKESIPALHKIRKYLVEATEEASIAYNKAVTRLREYQGVDPHFDNIARQYHDIVQKLENMQWTIHQVEMDLKRLPDKPSA</sequence>
<dbReference type="KEGG" id="vra:106754350"/>
<dbReference type="InterPro" id="IPR029327">
    <property type="entry name" value="HAUS4"/>
</dbReference>
<gene>
    <name evidence="3" type="primary">LOC106754350</name>
</gene>
<dbReference type="RefSeq" id="XP_014491848.1">
    <property type="nucleotide sequence ID" value="XM_014636362.2"/>
</dbReference>
<dbReference type="Proteomes" id="UP000087766">
    <property type="component" value="Unplaced"/>
</dbReference>
<dbReference type="Gramene" id="Vradi0294s00010.1">
    <property type="protein sequence ID" value="Vradi0294s00010.1"/>
    <property type="gene ID" value="Vradi0294s00010"/>
</dbReference>
<evidence type="ECO:0000313" key="2">
    <source>
        <dbReference type="Proteomes" id="UP000087766"/>
    </source>
</evidence>
<dbReference type="PANTHER" id="PTHR16219">
    <property type="entry name" value="AUGMIN SUBUNIT 4 FAMILY MEMBER"/>
    <property type="match status" value="1"/>
</dbReference>
<name>A0A1S3TDJ8_VIGRR</name>
<dbReference type="GO" id="GO:0051225">
    <property type="term" value="P:spindle assembly"/>
    <property type="evidence" value="ECO:0007669"/>
    <property type="project" value="InterPro"/>
</dbReference>
<reference evidence="3" key="1">
    <citation type="submission" date="2025-08" db="UniProtKB">
        <authorList>
            <consortium name="RefSeq"/>
        </authorList>
    </citation>
    <scope>IDENTIFICATION</scope>
    <source>
        <tissue evidence="3">Leaf</tissue>
    </source>
</reference>
<proteinExistence type="predicted"/>
<feature type="region of interest" description="Disordered" evidence="1">
    <location>
        <begin position="147"/>
        <end position="172"/>
    </location>
</feature>
<dbReference type="GO" id="GO:0070652">
    <property type="term" value="C:HAUS complex"/>
    <property type="evidence" value="ECO:0007669"/>
    <property type="project" value="InterPro"/>
</dbReference>
<evidence type="ECO:0000313" key="3">
    <source>
        <dbReference type="RefSeq" id="XP_014491848.1"/>
    </source>
</evidence>
<dbReference type="AlphaFoldDB" id="A0A1S3TDJ8"/>
<protein>
    <submittedName>
        <fullName evidence="3">AUGMIN subunit 4 isoform X2</fullName>
    </submittedName>
</protein>
<keyword evidence="2" id="KW-1185">Reference proteome</keyword>
<dbReference type="OrthoDB" id="661220at2759"/>
<dbReference type="GeneID" id="106754350"/>
<dbReference type="Pfam" id="PF14735">
    <property type="entry name" value="HAUS4"/>
    <property type="match status" value="1"/>
</dbReference>